<comment type="caution">
    <text evidence="2">The sequence shown here is derived from an EMBL/GenBank/DDBJ whole genome shotgun (WGS) entry which is preliminary data.</text>
</comment>
<evidence type="ECO:0000313" key="2">
    <source>
        <dbReference type="EMBL" id="NDU97224.1"/>
    </source>
</evidence>
<accession>A0A6L9L9I6</accession>
<dbReference type="EMBL" id="JAAFZH010000010">
    <property type="protein sequence ID" value="NDU97224.1"/>
    <property type="molecule type" value="Genomic_DNA"/>
</dbReference>
<gene>
    <name evidence="2" type="ORF">GK108_20235</name>
</gene>
<name>A0A6L9L9I6_9BACT</name>
<keyword evidence="1" id="KW-0812">Transmembrane</keyword>
<keyword evidence="3" id="KW-1185">Reference proteome</keyword>
<keyword evidence="1" id="KW-1133">Transmembrane helix</keyword>
<protein>
    <submittedName>
        <fullName evidence="2">Uncharacterized protein</fullName>
    </submittedName>
</protein>
<dbReference type="RefSeq" id="WP_163952458.1">
    <property type="nucleotide sequence ID" value="NZ_JAAFZH010000010.1"/>
</dbReference>
<sequence length="249" mass="28552">MTDDEIKWILKHQGKVAAIHSVIKSHNLKFDQAEKYVENLINGYQSNDDIKIDVEELEKYVPKFIIDDRSLKKLMAAKQSSKHYAYISKKDYQIMVEKKQVYDETGIVPDIKRIDYIPRPKINQPTKKEIPNKYLYIGAFSLFAIVIIFMIFISNSTNKQDSSNNDTLTDAQKDTAMKYAIESKMSSLGQTCLSVIYEGHSCVWVYTIEDGDNKDGLARLLCPTAQEYGAKCVSIYNSNQKRLGRSFCD</sequence>
<proteinExistence type="predicted"/>
<evidence type="ECO:0000256" key="1">
    <source>
        <dbReference type="SAM" id="Phobius"/>
    </source>
</evidence>
<reference evidence="2 3" key="1">
    <citation type="submission" date="2020-02" db="EMBL/GenBank/DDBJ databases">
        <title>Draft genome sequence of two Spirosoma agri KCTC 52727 and Spirosoma terrae KCTC 52035.</title>
        <authorList>
            <person name="Rojas J."/>
            <person name="Ambika Manirajan B."/>
            <person name="Suarez C."/>
            <person name="Ratering S."/>
            <person name="Schnell S."/>
        </authorList>
    </citation>
    <scope>NUCLEOTIDE SEQUENCE [LARGE SCALE GENOMIC DNA]</scope>
    <source>
        <strain evidence="2 3">KCTC 52035</strain>
    </source>
</reference>
<keyword evidence="1" id="KW-0472">Membrane</keyword>
<evidence type="ECO:0000313" key="3">
    <source>
        <dbReference type="Proteomes" id="UP000474175"/>
    </source>
</evidence>
<dbReference type="AlphaFoldDB" id="A0A6L9L9I6"/>
<dbReference type="Proteomes" id="UP000474175">
    <property type="component" value="Unassembled WGS sequence"/>
</dbReference>
<feature type="transmembrane region" description="Helical" evidence="1">
    <location>
        <begin position="134"/>
        <end position="153"/>
    </location>
</feature>
<organism evidence="2 3">
    <name type="scientific">Spirosoma terrae</name>
    <dbReference type="NCBI Taxonomy" id="1968276"/>
    <lineage>
        <taxon>Bacteria</taxon>
        <taxon>Pseudomonadati</taxon>
        <taxon>Bacteroidota</taxon>
        <taxon>Cytophagia</taxon>
        <taxon>Cytophagales</taxon>
        <taxon>Cytophagaceae</taxon>
        <taxon>Spirosoma</taxon>
    </lineage>
</organism>